<feature type="transmembrane region" description="Helical" evidence="9">
    <location>
        <begin position="264"/>
        <end position="283"/>
    </location>
</feature>
<keyword evidence="5 9" id="KW-1133">Transmembrane helix</keyword>
<dbReference type="InterPro" id="IPR050363">
    <property type="entry name" value="MIP/Aquaporin"/>
</dbReference>
<dbReference type="EMBL" id="UXUI01008397">
    <property type="protein sequence ID" value="VDD91402.1"/>
    <property type="molecule type" value="Genomic_DNA"/>
</dbReference>
<dbReference type="STRING" id="51028.A0A0N4V8B0"/>
<accession>A0A0N4V8B0</accession>
<feature type="transmembrane region" description="Helical" evidence="9">
    <location>
        <begin position="178"/>
        <end position="196"/>
    </location>
</feature>
<reference evidence="12" key="1">
    <citation type="submission" date="2017-02" db="UniProtKB">
        <authorList>
            <consortium name="WormBaseParasite"/>
        </authorList>
    </citation>
    <scope>IDENTIFICATION</scope>
</reference>
<evidence type="ECO:0000256" key="8">
    <source>
        <dbReference type="RuleBase" id="RU000477"/>
    </source>
</evidence>
<keyword evidence="11" id="KW-1185">Reference proteome</keyword>
<dbReference type="OrthoDB" id="3222at2759"/>
<evidence type="ECO:0000313" key="11">
    <source>
        <dbReference type="Proteomes" id="UP000274131"/>
    </source>
</evidence>
<dbReference type="GO" id="GO:0015254">
    <property type="term" value="F:glycerol channel activity"/>
    <property type="evidence" value="ECO:0007669"/>
    <property type="project" value="TreeGrafter"/>
</dbReference>
<dbReference type="WBParaSite" id="EVEC_0000657901-mRNA-1">
    <property type="protein sequence ID" value="EVEC_0000657901-mRNA-1"/>
    <property type="gene ID" value="EVEC_0000657901"/>
</dbReference>
<keyword evidence="6 9" id="KW-0472">Membrane</keyword>
<evidence type="ECO:0000256" key="3">
    <source>
        <dbReference type="ARBA" id="ARBA00022448"/>
    </source>
</evidence>
<evidence type="ECO:0000256" key="4">
    <source>
        <dbReference type="ARBA" id="ARBA00022692"/>
    </source>
</evidence>
<evidence type="ECO:0000256" key="2">
    <source>
        <dbReference type="ARBA" id="ARBA00006175"/>
    </source>
</evidence>
<sequence length="324" mass="35887">MAAANAIDRLERLRNRLSIKHELCKGMLGEFIGTGLMTLVGTSVLAQIRLAAGNKMRVDSTRVDGADAGVHVFYTLINTMIGWGLAYAFGYAIARKLSGGHLNPAISLMFLSFRQISPLRFVLYVLAQVAGAFAGCAITYLMYYDALEHYGGPERHVQGVNATADIFASYPNPHLGRLNAFLDQLISSAIFCFLFAHIFDKRNSYPNWIRPLLAGLAFLMIGTAFSFNCGFPDNPARDFGGRLFSMLPYGGEVFSYGNRNMNCWFWIPLLAPLLGALLGGWLYQLAVGFHSSVEDPDVEVRRYDVEVTQELKPLTTKGCVFFTF</sequence>
<dbReference type="AlphaFoldDB" id="A0A0N4V8B0"/>
<keyword evidence="3 8" id="KW-0813">Transport</keyword>
<feature type="transmembrane region" description="Helical" evidence="9">
    <location>
        <begin position="121"/>
        <end position="143"/>
    </location>
</feature>
<comment type="function">
    <text evidence="7">Aquaglyceroporin that may modulate the water content and osmolytes during anhydrobiosis.</text>
</comment>
<evidence type="ECO:0000313" key="10">
    <source>
        <dbReference type="EMBL" id="VDD91402.1"/>
    </source>
</evidence>
<gene>
    <name evidence="10" type="ORF">EVEC_LOCUS6153</name>
</gene>
<dbReference type="InterPro" id="IPR023271">
    <property type="entry name" value="Aquaporin-like"/>
</dbReference>
<organism evidence="12">
    <name type="scientific">Enterobius vermicularis</name>
    <name type="common">Human pinworm</name>
    <dbReference type="NCBI Taxonomy" id="51028"/>
    <lineage>
        <taxon>Eukaryota</taxon>
        <taxon>Metazoa</taxon>
        <taxon>Ecdysozoa</taxon>
        <taxon>Nematoda</taxon>
        <taxon>Chromadorea</taxon>
        <taxon>Rhabditida</taxon>
        <taxon>Spirurina</taxon>
        <taxon>Oxyuridomorpha</taxon>
        <taxon>Oxyuroidea</taxon>
        <taxon>Oxyuridae</taxon>
        <taxon>Enterobius</taxon>
    </lineage>
</organism>
<dbReference type="Proteomes" id="UP000274131">
    <property type="component" value="Unassembled WGS sequence"/>
</dbReference>
<name>A0A0N4V8B0_ENTVE</name>
<dbReference type="InterPro" id="IPR000425">
    <property type="entry name" value="MIP"/>
</dbReference>
<dbReference type="Gene3D" id="1.20.1080.10">
    <property type="entry name" value="Glycerol uptake facilitator protein"/>
    <property type="match status" value="1"/>
</dbReference>
<dbReference type="GO" id="GO:0015250">
    <property type="term" value="F:water channel activity"/>
    <property type="evidence" value="ECO:0007669"/>
    <property type="project" value="TreeGrafter"/>
</dbReference>
<feature type="transmembrane region" description="Helical" evidence="9">
    <location>
        <begin position="72"/>
        <end position="94"/>
    </location>
</feature>
<evidence type="ECO:0000256" key="5">
    <source>
        <dbReference type="ARBA" id="ARBA00022989"/>
    </source>
</evidence>
<reference evidence="10 11" key="2">
    <citation type="submission" date="2018-10" db="EMBL/GenBank/DDBJ databases">
        <authorList>
            <consortium name="Pathogen Informatics"/>
        </authorList>
    </citation>
    <scope>NUCLEOTIDE SEQUENCE [LARGE SCALE GENOMIC DNA]</scope>
</reference>
<dbReference type="PANTHER" id="PTHR43829">
    <property type="entry name" value="AQUAPORIN OR AQUAGLYCEROPORIN RELATED"/>
    <property type="match status" value="1"/>
</dbReference>
<dbReference type="SUPFAM" id="SSF81338">
    <property type="entry name" value="Aquaporin-like"/>
    <property type="match status" value="1"/>
</dbReference>
<feature type="transmembrane region" description="Helical" evidence="9">
    <location>
        <begin position="31"/>
        <end position="52"/>
    </location>
</feature>
<dbReference type="PANTHER" id="PTHR43829:SF9">
    <property type="entry name" value="AQUAPORIN-9"/>
    <property type="match status" value="1"/>
</dbReference>
<evidence type="ECO:0000256" key="1">
    <source>
        <dbReference type="ARBA" id="ARBA00004141"/>
    </source>
</evidence>
<evidence type="ECO:0000313" key="12">
    <source>
        <dbReference type="WBParaSite" id="EVEC_0000657901-mRNA-1"/>
    </source>
</evidence>
<dbReference type="Pfam" id="PF00230">
    <property type="entry name" value="MIP"/>
    <property type="match status" value="1"/>
</dbReference>
<protein>
    <submittedName>
        <fullName evidence="12">Aquaporin</fullName>
    </submittedName>
</protein>
<comment type="similarity">
    <text evidence="2 8">Belongs to the MIP/aquaporin (TC 1.A.8) family.</text>
</comment>
<evidence type="ECO:0000256" key="7">
    <source>
        <dbReference type="ARBA" id="ARBA00045280"/>
    </source>
</evidence>
<evidence type="ECO:0000256" key="6">
    <source>
        <dbReference type="ARBA" id="ARBA00023136"/>
    </source>
</evidence>
<feature type="transmembrane region" description="Helical" evidence="9">
    <location>
        <begin position="208"/>
        <end position="227"/>
    </location>
</feature>
<dbReference type="GO" id="GO:0016323">
    <property type="term" value="C:basolateral plasma membrane"/>
    <property type="evidence" value="ECO:0007669"/>
    <property type="project" value="TreeGrafter"/>
</dbReference>
<comment type="subcellular location">
    <subcellularLocation>
        <location evidence="1">Membrane</location>
        <topology evidence="1">Multi-pass membrane protein</topology>
    </subcellularLocation>
</comment>
<dbReference type="PRINTS" id="PR00783">
    <property type="entry name" value="MINTRINSICP"/>
</dbReference>
<keyword evidence="4 8" id="KW-0812">Transmembrane</keyword>
<proteinExistence type="inferred from homology"/>
<evidence type="ECO:0000256" key="9">
    <source>
        <dbReference type="SAM" id="Phobius"/>
    </source>
</evidence>